<dbReference type="InterPro" id="IPR011009">
    <property type="entry name" value="Kinase-like_dom_sf"/>
</dbReference>
<dbReference type="AlphaFoldDB" id="A0A397UFI1"/>
<accession>A0A397UFI1</accession>
<dbReference type="Gene3D" id="1.10.510.10">
    <property type="entry name" value="Transferase(Phosphotransferase) domain 1"/>
    <property type="match status" value="1"/>
</dbReference>
<evidence type="ECO:0000313" key="2">
    <source>
        <dbReference type="EMBL" id="RIB09055.1"/>
    </source>
</evidence>
<dbReference type="PROSITE" id="PS50011">
    <property type="entry name" value="PROTEIN_KINASE_DOM"/>
    <property type="match status" value="1"/>
</dbReference>
<dbReference type="InterPro" id="IPR001245">
    <property type="entry name" value="Ser-Thr/Tyr_kinase_cat_dom"/>
</dbReference>
<protein>
    <recommendedName>
        <fullName evidence="1">Protein kinase domain-containing protein</fullName>
    </recommendedName>
</protein>
<dbReference type="GO" id="GO:0004672">
    <property type="term" value="F:protein kinase activity"/>
    <property type="evidence" value="ECO:0007669"/>
    <property type="project" value="InterPro"/>
</dbReference>
<proteinExistence type="predicted"/>
<evidence type="ECO:0000259" key="1">
    <source>
        <dbReference type="PROSITE" id="PS50011"/>
    </source>
</evidence>
<reference evidence="2 3" key="1">
    <citation type="submission" date="2018-06" db="EMBL/GenBank/DDBJ databases">
        <title>Comparative genomics reveals the genomic features of Rhizophagus irregularis, R. cerebriforme, R. diaphanum and Gigaspora rosea, and their symbiotic lifestyle signature.</title>
        <authorList>
            <person name="Morin E."/>
            <person name="San Clemente H."/>
            <person name="Chen E.C.H."/>
            <person name="De La Providencia I."/>
            <person name="Hainaut M."/>
            <person name="Kuo A."/>
            <person name="Kohler A."/>
            <person name="Murat C."/>
            <person name="Tang N."/>
            <person name="Roy S."/>
            <person name="Loubradou J."/>
            <person name="Henrissat B."/>
            <person name="Grigoriev I.V."/>
            <person name="Corradi N."/>
            <person name="Roux C."/>
            <person name="Martin F.M."/>
        </authorList>
    </citation>
    <scope>NUCLEOTIDE SEQUENCE [LARGE SCALE GENOMIC DNA]</scope>
    <source>
        <strain evidence="2 3">DAOM 194757</strain>
    </source>
</reference>
<comment type="caution">
    <text evidence="2">The sequence shown here is derived from an EMBL/GenBank/DDBJ whole genome shotgun (WGS) entry which is preliminary data.</text>
</comment>
<sequence>MLMLQHATDGNLREFYETSKEKVLHNFMDRTHRIASEITSRLKYLHSKHIIHRNLII</sequence>
<dbReference type="EMBL" id="QKWP01001421">
    <property type="protein sequence ID" value="RIB09055.1"/>
    <property type="molecule type" value="Genomic_DNA"/>
</dbReference>
<dbReference type="Pfam" id="PF07714">
    <property type="entry name" value="PK_Tyr_Ser-Thr"/>
    <property type="match status" value="1"/>
</dbReference>
<dbReference type="InterPro" id="IPR000719">
    <property type="entry name" value="Prot_kinase_dom"/>
</dbReference>
<organism evidence="2 3">
    <name type="scientific">Gigaspora rosea</name>
    <dbReference type="NCBI Taxonomy" id="44941"/>
    <lineage>
        <taxon>Eukaryota</taxon>
        <taxon>Fungi</taxon>
        <taxon>Fungi incertae sedis</taxon>
        <taxon>Mucoromycota</taxon>
        <taxon>Glomeromycotina</taxon>
        <taxon>Glomeromycetes</taxon>
        <taxon>Diversisporales</taxon>
        <taxon>Gigasporaceae</taxon>
        <taxon>Gigaspora</taxon>
    </lineage>
</organism>
<gene>
    <name evidence="2" type="ORF">C2G38_2109543</name>
</gene>
<keyword evidence="3" id="KW-1185">Reference proteome</keyword>
<dbReference type="SUPFAM" id="SSF56112">
    <property type="entry name" value="Protein kinase-like (PK-like)"/>
    <property type="match status" value="1"/>
</dbReference>
<evidence type="ECO:0000313" key="3">
    <source>
        <dbReference type="Proteomes" id="UP000266673"/>
    </source>
</evidence>
<feature type="domain" description="Protein kinase" evidence="1">
    <location>
        <begin position="1"/>
        <end position="57"/>
    </location>
</feature>
<name>A0A397UFI1_9GLOM</name>
<dbReference type="Proteomes" id="UP000266673">
    <property type="component" value="Unassembled WGS sequence"/>
</dbReference>
<dbReference type="GO" id="GO:0005524">
    <property type="term" value="F:ATP binding"/>
    <property type="evidence" value="ECO:0007669"/>
    <property type="project" value="InterPro"/>
</dbReference>